<keyword evidence="2" id="KW-0812">Transmembrane</keyword>
<keyword evidence="2" id="KW-1133">Transmembrane helix</keyword>
<keyword evidence="2" id="KW-0472">Membrane</keyword>
<dbReference type="AlphaFoldDB" id="A0A133MM87"/>
<protein>
    <submittedName>
        <fullName evidence="3">Uncharacterized protein</fullName>
    </submittedName>
</protein>
<accession>A0A133MM87</accession>
<evidence type="ECO:0000313" key="4">
    <source>
        <dbReference type="Proteomes" id="UP000070646"/>
    </source>
</evidence>
<reference evidence="3 4" key="1">
    <citation type="submission" date="2016-01" db="EMBL/GenBank/DDBJ databases">
        <authorList>
            <person name="Oliw E.H."/>
        </authorList>
    </citation>
    <scope>NUCLEOTIDE SEQUENCE [LARGE SCALE GENOMIC DNA]</scope>
    <source>
        <strain evidence="3 4">MJR7757A</strain>
    </source>
</reference>
<feature type="coiled-coil region" evidence="1">
    <location>
        <begin position="181"/>
        <end position="279"/>
    </location>
</feature>
<dbReference type="EMBL" id="LRPU01000208">
    <property type="protein sequence ID" value="KXA05061.1"/>
    <property type="molecule type" value="Genomic_DNA"/>
</dbReference>
<feature type="transmembrane region" description="Helical" evidence="2">
    <location>
        <begin position="21"/>
        <end position="46"/>
    </location>
</feature>
<dbReference type="Gene3D" id="1.10.287.1490">
    <property type="match status" value="1"/>
</dbReference>
<keyword evidence="1" id="KW-0175">Coiled coil</keyword>
<evidence type="ECO:0000256" key="2">
    <source>
        <dbReference type="SAM" id="Phobius"/>
    </source>
</evidence>
<dbReference type="Proteomes" id="UP000070646">
    <property type="component" value="Unassembled WGS sequence"/>
</dbReference>
<organism evidence="3 4">
    <name type="scientific">Clostridium perfringens</name>
    <dbReference type="NCBI Taxonomy" id="1502"/>
    <lineage>
        <taxon>Bacteria</taxon>
        <taxon>Bacillati</taxon>
        <taxon>Bacillota</taxon>
        <taxon>Clostridia</taxon>
        <taxon>Eubacteriales</taxon>
        <taxon>Clostridiaceae</taxon>
        <taxon>Clostridium</taxon>
    </lineage>
</organism>
<name>A0A133MM87_CLOPF</name>
<proteinExistence type="predicted"/>
<sequence length="281" mass="32526">MDTEKFQEKLKEIKYKMEKHGSMSSYIVCGFIALGLVFFLSSNILFNKEIQLISTPLNKKIELNGIQLSLTSREFNPENNLIQFNVKIKNFIPTDEKSLSVELREKSNPKKLIETNLVKVSNEDYIVYSKLPKNWSAVSLTFIENGNNVDPSKNKIKFYSDSRDITVDNTLKEKNKEGLTVELIENDIQKIKEEIKNKDNEIANKNKEIENLNSQISTLEKEKEYQTETEITETDSKINSLKTEIENKNKEIANLNNTKNELNKKIEKLNKKKADLLELVK</sequence>
<evidence type="ECO:0000256" key="1">
    <source>
        <dbReference type="SAM" id="Coils"/>
    </source>
</evidence>
<dbReference type="RefSeq" id="WP_060796916.1">
    <property type="nucleotide sequence ID" value="NZ_KQ956330.1"/>
</dbReference>
<dbReference type="PATRIC" id="fig|1502.174.peg.3156"/>
<comment type="caution">
    <text evidence="3">The sequence shown here is derived from an EMBL/GenBank/DDBJ whole genome shotgun (WGS) entry which is preliminary data.</text>
</comment>
<gene>
    <name evidence="3" type="ORF">HMPREF3222_03129</name>
</gene>
<evidence type="ECO:0000313" key="3">
    <source>
        <dbReference type="EMBL" id="KXA05061.1"/>
    </source>
</evidence>